<accession>A0A7C5HFS9</accession>
<comment type="caution">
    <text evidence="2">The sequence shown here is derived from an EMBL/GenBank/DDBJ whole genome shotgun (WGS) entry which is preliminary data.</text>
</comment>
<dbReference type="InterPro" id="IPR027417">
    <property type="entry name" value="P-loop_NTPase"/>
</dbReference>
<dbReference type="Gene3D" id="3.40.50.300">
    <property type="entry name" value="P-loop containing nucleotide triphosphate hydrolases"/>
    <property type="match status" value="2"/>
</dbReference>
<dbReference type="Pfam" id="PF01935">
    <property type="entry name" value="DUF87"/>
    <property type="match status" value="1"/>
</dbReference>
<dbReference type="GO" id="GO:0005524">
    <property type="term" value="F:ATP binding"/>
    <property type="evidence" value="ECO:0007669"/>
    <property type="project" value="UniProtKB-KW"/>
</dbReference>
<proteinExistence type="predicted"/>
<reference evidence="2" key="1">
    <citation type="journal article" date="2020" name="mSystems">
        <title>Genome- and Community-Level Interaction Insights into Carbon Utilization and Element Cycling Functions of Hydrothermarchaeota in Hydrothermal Sediment.</title>
        <authorList>
            <person name="Zhou Z."/>
            <person name="Liu Y."/>
            <person name="Xu W."/>
            <person name="Pan J."/>
            <person name="Luo Z.H."/>
            <person name="Li M."/>
        </authorList>
    </citation>
    <scope>NUCLEOTIDE SEQUENCE [LARGE SCALE GENOMIC DNA]</scope>
    <source>
        <strain evidence="2">HyVt-74</strain>
    </source>
</reference>
<dbReference type="InterPro" id="IPR002789">
    <property type="entry name" value="HerA_central"/>
</dbReference>
<organism evidence="2">
    <name type="scientific">candidate division WOR-3 bacterium</name>
    <dbReference type="NCBI Taxonomy" id="2052148"/>
    <lineage>
        <taxon>Bacteria</taxon>
        <taxon>Bacteria division WOR-3</taxon>
    </lineage>
</organism>
<keyword evidence="2" id="KW-0067">ATP-binding</keyword>
<dbReference type="PANTHER" id="PTHR42957">
    <property type="entry name" value="HELICASE MJ1565-RELATED"/>
    <property type="match status" value="1"/>
</dbReference>
<dbReference type="EMBL" id="DRTB01000028">
    <property type="protein sequence ID" value="HHE04493.1"/>
    <property type="molecule type" value="Genomic_DNA"/>
</dbReference>
<keyword evidence="2" id="KW-0547">Nucleotide-binding</keyword>
<sequence length="524" mass="60258">MNPLKIGNIKSLVGNTVEVFIRDDIENMYLPYKGKLYSIGQLGSYVIIPVAYEKIVGIVTQIQMQEIQLKDDTIIPSNRKIMTIQIVGRIKDNKFERGITSYPLVGEDVCLADENDIEIIFSQKETITSSIKIGYFSQNENIDVWVDINKLLSRHLAIVGSTGSGKSTTVTTLINCLIEKYDHPHILLFDIHGEYAQTEALRNNDAVNIINGHDVNIPYWLLTYQEWLSLLLAHDSKQQSKEIREGLMYAKKKTVNEIREFKKYEKILKLNTPVPFSLDNFREKIQEKYLKPRMDNLCDDKRYYFLLRPDNINLKLDAFIERLIQPNKKVNIIDLSMVPSDILPIIISLLSRSVFDFNYWNLERDFPICLMFEESHLYLGNTGSPMAKWTIERIAKEGRKYAVSIAIISQRPSEVSQTILSQCNNFISHRLTTDIDQKYVQSLLSDTIQGLTNLLPTLITGEAIIVGDAVSIPVRAKIKMAFNLVSSDCDYDTLWKTGPDKNFNIPFIIENIITQEYRKRQKEP</sequence>
<dbReference type="PANTHER" id="PTHR42957:SF1">
    <property type="entry name" value="HELICASE MJ1565-RELATED"/>
    <property type="match status" value="1"/>
</dbReference>
<dbReference type="AlphaFoldDB" id="A0A7C5HFS9"/>
<gene>
    <name evidence="2" type="ORF">ENL19_00360</name>
</gene>
<evidence type="ECO:0000259" key="1">
    <source>
        <dbReference type="Pfam" id="PF01935"/>
    </source>
</evidence>
<protein>
    <submittedName>
        <fullName evidence="2">ATP-binding protein</fullName>
    </submittedName>
</protein>
<dbReference type="SUPFAM" id="SSF52540">
    <property type="entry name" value="P-loop containing nucleoside triphosphate hydrolases"/>
    <property type="match status" value="1"/>
</dbReference>
<name>A0A7C5HFS9_UNCW3</name>
<feature type="domain" description="Helicase HerA central" evidence="1">
    <location>
        <begin position="131"/>
        <end position="354"/>
    </location>
</feature>
<dbReference type="InterPro" id="IPR008571">
    <property type="entry name" value="HerA-like"/>
</dbReference>
<dbReference type="Proteomes" id="UP000886110">
    <property type="component" value="Unassembled WGS sequence"/>
</dbReference>
<evidence type="ECO:0000313" key="2">
    <source>
        <dbReference type="EMBL" id="HHE04493.1"/>
    </source>
</evidence>